<dbReference type="Proteomes" id="UP000828390">
    <property type="component" value="Unassembled WGS sequence"/>
</dbReference>
<organism evidence="2 3">
    <name type="scientific">Dreissena polymorpha</name>
    <name type="common">Zebra mussel</name>
    <name type="synonym">Mytilus polymorpha</name>
    <dbReference type="NCBI Taxonomy" id="45954"/>
    <lineage>
        <taxon>Eukaryota</taxon>
        <taxon>Metazoa</taxon>
        <taxon>Spiralia</taxon>
        <taxon>Lophotrochozoa</taxon>
        <taxon>Mollusca</taxon>
        <taxon>Bivalvia</taxon>
        <taxon>Autobranchia</taxon>
        <taxon>Heteroconchia</taxon>
        <taxon>Euheterodonta</taxon>
        <taxon>Imparidentia</taxon>
        <taxon>Neoheterodontei</taxon>
        <taxon>Myida</taxon>
        <taxon>Dreissenoidea</taxon>
        <taxon>Dreissenidae</taxon>
        <taxon>Dreissena</taxon>
    </lineage>
</organism>
<evidence type="ECO:0000313" key="3">
    <source>
        <dbReference type="Proteomes" id="UP000828390"/>
    </source>
</evidence>
<reference evidence="2" key="2">
    <citation type="submission" date="2020-11" db="EMBL/GenBank/DDBJ databases">
        <authorList>
            <person name="McCartney M.A."/>
            <person name="Auch B."/>
            <person name="Kono T."/>
            <person name="Mallez S."/>
            <person name="Becker A."/>
            <person name="Gohl D.M."/>
            <person name="Silverstein K.A.T."/>
            <person name="Koren S."/>
            <person name="Bechman K.B."/>
            <person name="Herman A."/>
            <person name="Abrahante J.E."/>
            <person name="Garbe J."/>
        </authorList>
    </citation>
    <scope>NUCLEOTIDE SEQUENCE</scope>
    <source>
        <strain evidence="2">Duluth1</strain>
        <tissue evidence="2">Whole animal</tissue>
    </source>
</reference>
<evidence type="ECO:0008006" key="4">
    <source>
        <dbReference type="Google" id="ProtNLM"/>
    </source>
</evidence>
<keyword evidence="3" id="KW-1185">Reference proteome</keyword>
<gene>
    <name evidence="2" type="ORF">DPMN_082710</name>
</gene>
<reference evidence="2" key="1">
    <citation type="journal article" date="2019" name="bioRxiv">
        <title>The Genome of the Zebra Mussel, Dreissena polymorpha: A Resource for Invasive Species Research.</title>
        <authorList>
            <person name="McCartney M.A."/>
            <person name="Auch B."/>
            <person name="Kono T."/>
            <person name="Mallez S."/>
            <person name="Zhang Y."/>
            <person name="Obille A."/>
            <person name="Becker A."/>
            <person name="Abrahante J.E."/>
            <person name="Garbe J."/>
            <person name="Badalamenti J.P."/>
            <person name="Herman A."/>
            <person name="Mangelson H."/>
            <person name="Liachko I."/>
            <person name="Sullivan S."/>
            <person name="Sone E.D."/>
            <person name="Koren S."/>
            <person name="Silverstein K.A.T."/>
            <person name="Beckman K.B."/>
            <person name="Gohl D.M."/>
        </authorList>
    </citation>
    <scope>NUCLEOTIDE SEQUENCE</scope>
    <source>
        <strain evidence="2">Duluth1</strain>
        <tissue evidence="2">Whole animal</tissue>
    </source>
</reference>
<dbReference type="AlphaFoldDB" id="A0A9D3Y7G6"/>
<protein>
    <recommendedName>
        <fullName evidence="4">CABIT domain-containing protein</fullName>
    </recommendedName>
</protein>
<feature type="region of interest" description="Disordered" evidence="1">
    <location>
        <begin position="412"/>
        <end position="527"/>
    </location>
</feature>
<comment type="caution">
    <text evidence="2">The sequence shown here is derived from an EMBL/GenBank/DDBJ whole genome shotgun (WGS) entry which is preliminary data.</text>
</comment>
<accession>A0A9D3Y7G6</accession>
<name>A0A9D3Y7G6_DREPO</name>
<dbReference type="EMBL" id="JAIWYP010000016">
    <property type="protein sequence ID" value="KAH3695253.1"/>
    <property type="molecule type" value="Genomic_DNA"/>
</dbReference>
<feature type="compositionally biased region" description="Low complexity" evidence="1">
    <location>
        <begin position="480"/>
        <end position="520"/>
    </location>
</feature>
<sequence>MSGSLDDNYHTPEETLLEAASGSDIPIIVRINETYQNEDYDDSGWFEDGLEILVEGVRSIAYARIRVLDVHNEKEAQKAHYDDFVAERQMFLDQVYLMPMNVPLTLKLVTRPGKSTKYTSIAQVIEDMPTKLLVHQDVISIPPGGGQNTLVPANTVLTVKRVFTCSIDTAQYLQCSFQSQHVSFKDTLRVQFSAIGDDTLYTMRYLQMANVFPTVFEFQHPKPDDVVHYVNYEANAALTIAEGPLELLGTEHLNVVIAWKRQHEAKSYSTLAIPESRAKTLMVQTRHFDDKFIKNNYIQRKFTACTHLDFVSDKLYLIPQDPPNAVCLKSPNLFFYDPKACRLRVAKDGITFNPSTDEESYDSDYTEIAPPIPERIPITCPQASEISKKKIGLFHNVHMEIKSLFKKRFKSLRRKRRGEQMREPGGYLSNPMYRRSKSMPDNRLDDSDNNATGNERRKKYSTMGYRRPPAPPPESADSQKITISTKSVLSTSSISNSKSPTQPCSTPTTSTPSTLGSLASTRREMRPLPEIVSTHSDEDSDEYIMPCPSVPPRHCLSAPSSPAPHRPAPPIPRDNSHGDHMIVSSDHASTETLLAYDQSEHAREKPGYATISQKDMQSILGHGRTCKDFNNLSVIELYHLLIHCNLQDIANICYEQLFDGKFFANVDVQELLQDQPFSASNIQILKFKKLQDGWRPSTYT</sequence>
<proteinExistence type="predicted"/>
<evidence type="ECO:0000256" key="1">
    <source>
        <dbReference type="SAM" id="MobiDB-lite"/>
    </source>
</evidence>
<evidence type="ECO:0000313" key="2">
    <source>
        <dbReference type="EMBL" id="KAH3695253.1"/>
    </source>
</evidence>
<dbReference type="OrthoDB" id="6142120at2759"/>